<dbReference type="InterPro" id="IPR014044">
    <property type="entry name" value="CAP_dom"/>
</dbReference>
<feature type="chain" id="PRO_5040307612" description="SCP domain-containing protein" evidence="1">
    <location>
        <begin position="18"/>
        <end position="498"/>
    </location>
</feature>
<dbReference type="Pfam" id="PF00188">
    <property type="entry name" value="CAP"/>
    <property type="match status" value="1"/>
</dbReference>
<name>A0A9P1MYR8_9PELO</name>
<dbReference type="Proteomes" id="UP001152747">
    <property type="component" value="Unassembled WGS sequence"/>
</dbReference>
<dbReference type="EMBL" id="CANHGI010000003">
    <property type="protein sequence ID" value="CAI5444637.1"/>
    <property type="molecule type" value="Genomic_DNA"/>
</dbReference>
<feature type="domain" description="SCP" evidence="2">
    <location>
        <begin position="282"/>
        <end position="450"/>
    </location>
</feature>
<dbReference type="InterPro" id="IPR035940">
    <property type="entry name" value="CAP_sf"/>
</dbReference>
<dbReference type="PANTHER" id="PTHR37431:SF3">
    <property type="entry name" value="DUF19 DOMAIN-CONTAINING PROTEIN"/>
    <property type="match status" value="1"/>
</dbReference>
<evidence type="ECO:0000313" key="4">
    <source>
        <dbReference type="Proteomes" id="UP001152747"/>
    </source>
</evidence>
<keyword evidence="1" id="KW-0732">Signal</keyword>
<dbReference type="PANTHER" id="PTHR37431">
    <property type="entry name" value="PROTEIN CBG06927"/>
    <property type="match status" value="1"/>
</dbReference>
<dbReference type="SUPFAM" id="SSF55797">
    <property type="entry name" value="PR-1-like"/>
    <property type="match status" value="1"/>
</dbReference>
<comment type="caution">
    <text evidence="3">The sequence shown here is derived from an EMBL/GenBank/DDBJ whole genome shotgun (WGS) entry which is preliminary data.</text>
</comment>
<sequence length="498" mass="55269">MRLLIFLGHFFLTLVHCQTCPHATNARIQECVQPVAEFAKVINNHDSKSSDSELGGTFSLPKMGARVFNELCKHIARFNSCIRDHRSTCPRHVTISLIDASYGYLCNEGYNTFIESAECLMELDRQPSVKACHDETLKEIEMANTENGIDMSAKVDRMCGALNFFSGCVRNPIKTNCGFKAWQIIYRVLKDTTNTLMPACQFTGTSQKLALFQKQQESTTFSILSTTTTKMLTSTSTLPTTTTTVIAKKSDVKKYVSELINSSIITQLNLVGFGLSLKFDPKNIKIIVDAHNKIRSDIARGIFKSRGRIEGPASNMQKIIWDDRIAENAQKYADITNKLVHSTPNQRLGLAENANQGSASIGSTDDSILKNAAESCLIAWAREAQSFGLRNPNTGRIEFIWNKLQGNGHVINMIASGTNRIGCGISKWKNGQKFNVYVFCQYKNHGNLQIPNHVYLEASTCSQCPPGTICDNQSGLCKCPEDGKGLCAPDNVTKYWKQ</sequence>
<evidence type="ECO:0000256" key="1">
    <source>
        <dbReference type="SAM" id="SignalP"/>
    </source>
</evidence>
<dbReference type="OrthoDB" id="5912690at2759"/>
<dbReference type="SMART" id="SM00198">
    <property type="entry name" value="SCP"/>
    <property type="match status" value="1"/>
</dbReference>
<dbReference type="AlphaFoldDB" id="A0A9P1MYR8"/>
<dbReference type="CDD" id="cd05380">
    <property type="entry name" value="CAP_euk"/>
    <property type="match status" value="1"/>
</dbReference>
<feature type="signal peptide" evidence="1">
    <location>
        <begin position="1"/>
        <end position="17"/>
    </location>
</feature>
<accession>A0A9P1MYR8</accession>
<evidence type="ECO:0000313" key="3">
    <source>
        <dbReference type="EMBL" id="CAI5444637.1"/>
    </source>
</evidence>
<proteinExistence type="predicted"/>
<keyword evidence="4" id="KW-1185">Reference proteome</keyword>
<reference evidence="3" key="1">
    <citation type="submission" date="2022-11" db="EMBL/GenBank/DDBJ databases">
        <authorList>
            <person name="Kikuchi T."/>
        </authorList>
    </citation>
    <scope>NUCLEOTIDE SEQUENCE</scope>
    <source>
        <strain evidence="3">PS1010</strain>
    </source>
</reference>
<organism evidence="3 4">
    <name type="scientific">Caenorhabditis angaria</name>
    <dbReference type="NCBI Taxonomy" id="860376"/>
    <lineage>
        <taxon>Eukaryota</taxon>
        <taxon>Metazoa</taxon>
        <taxon>Ecdysozoa</taxon>
        <taxon>Nematoda</taxon>
        <taxon>Chromadorea</taxon>
        <taxon>Rhabditida</taxon>
        <taxon>Rhabditina</taxon>
        <taxon>Rhabditomorpha</taxon>
        <taxon>Rhabditoidea</taxon>
        <taxon>Rhabditidae</taxon>
        <taxon>Peloderinae</taxon>
        <taxon>Caenorhabditis</taxon>
    </lineage>
</organism>
<gene>
    <name evidence="3" type="ORF">CAMP_LOCUS7274</name>
</gene>
<dbReference type="Gene3D" id="3.40.33.10">
    <property type="entry name" value="CAP"/>
    <property type="match status" value="1"/>
</dbReference>
<protein>
    <recommendedName>
        <fullName evidence="2">SCP domain-containing protein</fullName>
    </recommendedName>
</protein>
<evidence type="ECO:0000259" key="2">
    <source>
        <dbReference type="SMART" id="SM00198"/>
    </source>
</evidence>